<dbReference type="SMART" id="SM00317">
    <property type="entry name" value="SET"/>
    <property type="match status" value="1"/>
</dbReference>
<dbReference type="Pfam" id="PF00856">
    <property type="entry name" value="SET"/>
    <property type="match status" value="1"/>
</dbReference>
<evidence type="ECO:0000313" key="3">
    <source>
        <dbReference type="Proteomes" id="UP000055136"/>
    </source>
</evidence>
<reference evidence="2" key="1">
    <citation type="submission" date="2015-10" db="EMBL/GenBank/DDBJ databases">
        <title>Description of Candidatus Tenderia electrophaga gen. nov, sp. nov., an Uncultivated Electroautotroph from a Biocathode Enrichment.</title>
        <authorList>
            <person name="Eddie B.J."/>
            <person name="Malanoski A.P."/>
            <person name="Wang Z."/>
            <person name="Hall R.J."/>
            <person name="Oh S.D."/>
            <person name="Heiner C."/>
            <person name="Lin B."/>
            <person name="Strycharz-Glaven S.M."/>
        </authorList>
    </citation>
    <scope>NUCLEOTIDE SEQUENCE [LARGE SCALE GENOMIC DNA]</scope>
    <source>
        <strain evidence="2">NRL1</strain>
    </source>
</reference>
<dbReference type="InterPro" id="IPR046341">
    <property type="entry name" value="SET_dom_sf"/>
</dbReference>
<dbReference type="Proteomes" id="UP000055136">
    <property type="component" value="Chromosome"/>
</dbReference>
<feature type="domain" description="SET" evidence="1">
    <location>
        <begin position="3"/>
        <end position="95"/>
    </location>
</feature>
<dbReference type="SUPFAM" id="SSF82199">
    <property type="entry name" value="SET domain"/>
    <property type="match status" value="1"/>
</dbReference>
<dbReference type="CDD" id="cd08161">
    <property type="entry name" value="SET"/>
    <property type="match status" value="1"/>
</dbReference>
<proteinExistence type="predicted"/>
<dbReference type="EMBL" id="CP013099">
    <property type="protein sequence ID" value="ALP54389.1"/>
    <property type="molecule type" value="Genomic_DNA"/>
</dbReference>
<organism evidence="2 3">
    <name type="scientific">Candidatus Tenderia electrophaga</name>
    <dbReference type="NCBI Taxonomy" id="1748243"/>
    <lineage>
        <taxon>Bacteria</taxon>
        <taxon>Pseudomonadati</taxon>
        <taxon>Pseudomonadota</taxon>
        <taxon>Gammaproteobacteria</taxon>
        <taxon>Candidatus Tenderiales</taxon>
        <taxon>Candidatus Tenderiaceae</taxon>
        <taxon>Candidatus Tenderia</taxon>
    </lineage>
</organism>
<keyword evidence="3" id="KW-1185">Reference proteome</keyword>
<dbReference type="InterPro" id="IPR001214">
    <property type="entry name" value="SET_dom"/>
</dbReference>
<sequence length="101" mass="11222">MANKVLVKESGIHGLGLFAKQKIRKGEVIGAIKPKRAKRNGPHVLWVSDTEGHKVEGPLRYINHSPAPNACYCDDLTVIALKDIQPGDEITHNYGTDWHQE</sequence>
<protein>
    <recommendedName>
        <fullName evidence="1">SET domain-containing protein</fullName>
    </recommendedName>
</protein>
<name>A0A0S2TGY0_9GAMM</name>
<dbReference type="Gene3D" id="2.170.270.10">
    <property type="entry name" value="SET domain"/>
    <property type="match status" value="1"/>
</dbReference>
<dbReference type="AlphaFoldDB" id="A0A0S2TGY0"/>
<gene>
    <name evidence="2" type="ORF">Tel_15230</name>
</gene>
<evidence type="ECO:0000259" key="1">
    <source>
        <dbReference type="PROSITE" id="PS50280"/>
    </source>
</evidence>
<evidence type="ECO:0000313" key="2">
    <source>
        <dbReference type="EMBL" id="ALP54389.1"/>
    </source>
</evidence>
<accession>A0A0S2TGY0</accession>
<dbReference type="PROSITE" id="PS50280">
    <property type="entry name" value="SET"/>
    <property type="match status" value="1"/>
</dbReference>
<dbReference type="STRING" id="1748243.Tel_15230"/>
<dbReference type="KEGG" id="tee:Tel_15230"/>